<dbReference type="Proteomes" id="UP000479190">
    <property type="component" value="Unassembled WGS sequence"/>
</dbReference>
<name>A0A6H5IF54_9HYME</name>
<protein>
    <submittedName>
        <fullName evidence="1">Uncharacterized protein</fullName>
    </submittedName>
</protein>
<proteinExistence type="predicted"/>
<accession>A0A6H5IF54</accession>
<reference evidence="1 2" key="1">
    <citation type="submission" date="2020-02" db="EMBL/GenBank/DDBJ databases">
        <authorList>
            <person name="Ferguson B K."/>
        </authorList>
    </citation>
    <scope>NUCLEOTIDE SEQUENCE [LARGE SCALE GENOMIC DNA]</scope>
</reference>
<dbReference type="AlphaFoldDB" id="A0A6H5IF54"/>
<evidence type="ECO:0000313" key="1">
    <source>
        <dbReference type="EMBL" id="CAB0035116.1"/>
    </source>
</evidence>
<organism evidence="1 2">
    <name type="scientific">Trichogramma brassicae</name>
    <dbReference type="NCBI Taxonomy" id="86971"/>
    <lineage>
        <taxon>Eukaryota</taxon>
        <taxon>Metazoa</taxon>
        <taxon>Ecdysozoa</taxon>
        <taxon>Arthropoda</taxon>
        <taxon>Hexapoda</taxon>
        <taxon>Insecta</taxon>
        <taxon>Pterygota</taxon>
        <taxon>Neoptera</taxon>
        <taxon>Endopterygota</taxon>
        <taxon>Hymenoptera</taxon>
        <taxon>Apocrita</taxon>
        <taxon>Proctotrupomorpha</taxon>
        <taxon>Chalcidoidea</taxon>
        <taxon>Trichogrammatidae</taxon>
        <taxon>Trichogramma</taxon>
    </lineage>
</organism>
<keyword evidence="2" id="KW-1185">Reference proteome</keyword>
<evidence type="ECO:0000313" key="2">
    <source>
        <dbReference type="Proteomes" id="UP000479190"/>
    </source>
</evidence>
<dbReference type="EMBL" id="CADCXV010000771">
    <property type="protein sequence ID" value="CAB0035116.1"/>
    <property type="molecule type" value="Genomic_DNA"/>
</dbReference>
<sequence>MKFERPHISPTAACAQPNTAADSTGYDACERKHHRSCSRLQNKVMAADKEKKGAVVLARAGEWYRFCEYLYFNHMLWDVDEDHRYGITFMTHELVISALSILCRGTRSTTCCVAPWIGGFDEHRRNIMRDLYRLKKEAGKSYESVWPQLCAPALRDSVKLFKRGIRNLLIMKEIKSDDAKVTRDQIKLWLSEFHQRRYSCTNNVAKCFWGNDAPNVPRIDTAMQAFFNGSNSAFFIALAKSIIDDRKMHKPFESLPPEDLHARTTIPRATGRARLPAVGAKVPLLLLLLSSRFCFSNRICPITSEAYTVKLAQPVARLPVI</sequence>
<gene>
    <name evidence="1" type="ORF">TBRA_LOCUS7014</name>
</gene>